<evidence type="ECO:0000256" key="9">
    <source>
        <dbReference type="ARBA" id="ARBA00048779"/>
    </source>
</evidence>
<evidence type="ECO:0000256" key="2">
    <source>
        <dbReference type="ARBA" id="ARBA00004739"/>
    </source>
</evidence>
<reference evidence="11 12" key="1">
    <citation type="submission" date="2016-10" db="EMBL/GenBank/DDBJ databases">
        <authorList>
            <person name="de Groot N.N."/>
        </authorList>
    </citation>
    <scope>NUCLEOTIDE SEQUENCE [LARGE SCALE GENOMIC DNA]</scope>
    <source>
        <strain evidence="12">EB21,IBRC-M 10013,KCTC 4048</strain>
    </source>
</reference>
<evidence type="ECO:0000256" key="7">
    <source>
        <dbReference type="ARBA" id="ARBA00023002"/>
    </source>
</evidence>
<evidence type="ECO:0000256" key="1">
    <source>
        <dbReference type="ARBA" id="ARBA00001974"/>
    </source>
</evidence>
<dbReference type="Proteomes" id="UP000199370">
    <property type="component" value="Unassembled WGS sequence"/>
</dbReference>
<dbReference type="EMBL" id="FNIA01000013">
    <property type="protein sequence ID" value="SDN04641.1"/>
    <property type="molecule type" value="Genomic_DNA"/>
</dbReference>
<dbReference type="AlphaFoldDB" id="A0A1G9Y7Z1"/>
<dbReference type="SUPFAM" id="SSF51730">
    <property type="entry name" value="FAD-linked oxidoreductase"/>
    <property type="match status" value="1"/>
</dbReference>
<accession>A0A1G9Y7Z1</accession>
<keyword evidence="12" id="KW-1185">Reference proteome</keyword>
<dbReference type="InterPro" id="IPR002872">
    <property type="entry name" value="Proline_DH_dom"/>
</dbReference>
<evidence type="ECO:0000259" key="10">
    <source>
        <dbReference type="Pfam" id="PF01619"/>
    </source>
</evidence>
<feature type="domain" description="Proline dehydrogenase" evidence="10">
    <location>
        <begin position="19"/>
        <end position="271"/>
    </location>
</feature>
<dbReference type="PIRSF" id="PIRSF000196">
    <property type="entry name" value="Pro_dehydrog"/>
    <property type="match status" value="1"/>
</dbReference>
<sequence>MIPPIASRFVAGETPAEALAHARELNEGDVKVILNLLGEHYDERGPAEDDAETYKQLVADIGDTEVDACISIKPSQIGLDVGDDVFDELLGEIVDVADEAGTFVWVDMEDRHTTDATLDAFEKYARETDGNVGVCIQANLKRTPEDLERLADVPGKVRLVKGAYDEPQSVAYTEKSRVDRQYRDLLTQMFEQFDDGIAVGSHDPEMIAMARDLHAEHGTPYEVQMLMGVREDAQFDLASEGVEVWQYAPYGGKWLSYFYRRVRERKENVTFALRAVLGR</sequence>
<evidence type="ECO:0000256" key="6">
    <source>
        <dbReference type="ARBA" id="ARBA00022827"/>
    </source>
</evidence>
<comment type="catalytic activity">
    <reaction evidence="9">
        <text>L-proline + a quinone = (S)-1-pyrroline-5-carboxylate + a quinol + H(+)</text>
        <dbReference type="Rhea" id="RHEA:23784"/>
        <dbReference type="ChEBI" id="CHEBI:15378"/>
        <dbReference type="ChEBI" id="CHEBI:17388"/>
        <dbReference type="ChEBI" id="CHEBI:24646"/>
        <dbReference type="ChEBI" id="CHEBI:60039"/>
        <dbReference type="ChEBI" id="CHEBI:132124"/>
        <dbReference type="EC" id="1.5.5.2"/>
    </reaction>
</comment>
<dbReference type="RefSeq" id="WP_089734237.1">
    <property type="nucleotide sequence ID" value="NZ_FNIA01000013.1"/>
</dbReference>
<dbReference type="Pfam" id="PF01619">
    <property type="entry name" value="Pro_dh"/>
    <property type="match status" value="1"/>
</dbReference>
<comment type="pathway">
    <text evidence="2">Amino-acid degradation; L-proline degradation into L-glutamate; L-glutamate from L-proline: step 1/2.</text>
</comment>
<name>A0A1G9Y7Z1_9EURY</name>
<organism evidence="11 12">
    <name type="scientific">Haloarchaeobius iranensis</name>
    <dbReference type="NCBI Taxonomy" id="996166"/>
    <lineage>
        <taxon>Archaea</taxon>
        <taxon>Methanobacteriati</taxon>
        <taxon>Methanobacteriota</taxon>
        <taxon>Stenosarchaea group</taxon>
        <taxon>Halobacteria</taxon>
        <taxon>Halobacteriales</taxon>
        <taxon>Halorubellaceae</taxon>
        <taxon>Haloarchaeobius</taxon>
    </lineage>
</organism>
<evidence type="ECO:0000256" key="3">
    <source>
        <dbReference type="ARBA" id="ARBA00012695"/>
    </source>
</evidence>
<evidence type="ECO:0000256" key="5">
    <source>
        <dbReference type="ARBA" id="ARBA00022741"/>
    </source>
</evidence>
<dbReference type="EC" id="1.5.5.2" evidence="3"/>
<dbReference type="InterPro" id="IPR029041">
    <property type="entry name" value="FAD-linked_oxidoreductase-like"/>
</dbReference>
<gene>
    <name evidence="11" type="ORF">SAMN05192554_11327</name>
</gene>
<evidence type="ECO:0000256" key="8">
    <source>
        <dbReference type="ARBA" id="ARBA00023062"/>
    </source>
</evidence>
<dbReference type="Gene3D" id="3.20.20.220">
    <property type="match status" value="1"/>
</dbReference>
<dbReference type="GO" id="GO:0000166">
    <property type="term" value="F:nucleotide binding"/>
    <property type="evidence" value="ECO:0007669"/>
    <property type="project" value="UniProtKB-KW"/>
</dbReference>
<comment type="cofactor">
    <cofactor evidence="1">
        <name>FAD</name>
        <dbReference type="ChEBI" id="CHEBI:57692"/>
    </cofactor>
</comment>
<dbReference type="InterPro" id="IPR008219">
    <property type="entry name" value="PRODH_bac_arc"/>
</dbReference>
<keyword evidence="7" id="KW-0560">Oxidoreductase</keyword>
<dbReference type="UniPathway" id="UPA00261">
    <property type="reaction ID" value="UER00373"/>
</dbReference>
<keyword evidence="8" id="KW-0642">Proline metabolism</keyword>
<evidence type="ECO:0000313" key="11">
    <source>
        <dbReference type="EMBL" id="SDN04641.1"/>
    </source>
</evidence>
<keyword evidence="4" id="KW-0285">Flavoprotein</keyword>
<proteinExistence type="predicted"/>
<dbReference type="InterPro" id="IPR015659">
    <property type="entry name" value="Proline_oxidase"/>
</dbReference>
<dbReference type="GO" id="GO:0010133">
    <property type="term" value="P:L-proline catabolic process to L-glutamate"/>
    <property type="evidence" value="ECO:0007669"/>
    <property type="project" value="UniProtKB-UniPathway"/>
</dbReference>
<dbReference type="GO" id="GO:0004657">
    <property type="term" value="F:proline dehydrogenase activity"/>
    <property type="evidence" value="ECO:0007669"/>
    <property type="project" value="UniProtKB-EC"/>
</dbReference>
<evidence type="ECO:0000313" key="12">
    <source>
        <dbReference type="Proteomes" id="UP000199370"/>
    </source>
</evidence>
<keyword evidence="6" id="KW-0274">FAD</keyword>
<keyword evidence="5" id="KW-0547">Nucleotide-binding</keyword>
<evidence type="ECO:0000256" key="4">
    <source>
        <dbReference type="ARBA" id="ARBA00022630"/>
    </source>
</evidence>
<protein>
    <recommendedName>
        <fullName evidence="3">proline dehydrogenase</fullName>
        <ecNumber evidence="3">1.5.5.2</ecNumber>
    </recommendedName>
</protein>
<dbReference type="PANTHER" id="PTHR13914:SF0">
    <property type="entry name" value="PROLINE DEHYDROGENASE 1, MITOCHONDRIAL"/>
    <property type="match status" value="1"/>
</dbReference>
<dbReference type="OrthoDB" id="8727at2157"/>
<dbReference type="STRING" id="996166.SAMN05192554_11327"/>
<dbReference type="PANTHER" id="PTHR13914">
    <property type="entry name" value="PROLINE OXIDASE"/>
    <property type="match status" value="1"/>
</dbReference>